<evidence type="ECO:0000313" key="3">
    <source>
        <dbReference type="Proteomes" id="UP001153269"/>
    </source>
</evidence>
<proteinExistence type="predicted"/>
<dbReference type="AlphaFoldDB" id="A0A9N7YUP4"/>
<feature type="region of interest" description="Disordered" evidence="1">
    <location>
        <begin position="490"/>
        <end position="580"/>
    </location>
</feature>
<reference evidence="2" key="1">
    <citation type="submission" date="2020-03" db="EMBL/GenBank/DDBJ databases">
        <authorList>
            <person name="Weist P."/>
        </authorList>
    </citation>
    <scope>NUCLEOTIDE SEQUENCE</scope>
</reference>
<feature type="region of interest" description="Disordered" evidence="1">
    <location>
        <begin position="602"/>
        <end position="626"/>
    </location>
</feature>
<feature type="compositionally biased region" description="Polar residues" evidence="1">
    <location>
        <begin position="169"/>
        <end position="178"/>
    </location>
</feature>
<evidence type="ECO:0000313" key="2">
    <source>
        <dbReference type="EMBL" id="CAB1438058.1"/>
    </source>
</evidence>
<comment type="caution">
    <text evidence="2">The sequence shown here is derived from an EMBL/GenBank/DDBJ whole genome shotgun (WGS) entry which is preliminary data.</text>
</comment>
<keyword evidence="3" id="KW-1185">Reference proteome</keyword>
<feature type="region of interest" description="Disordered" evidence="1">
    <location>
        <begin position="168"/>
        <end position="215"/>
    </location>
</feature>
<accession>A0A9N7YUP4</accession>
<dbReference type="Proteomes" id="UP001153269">
    <property type="component" value="Unassembled WGS sequence"/>
</dbReference>
<feature type="region of interest" description="Disordered" evidence="1">
    <location>
        <begin position="380"/>
        <end position="430"/>
    </location>
</feature>
<feature type="compositionally biased region" description="Low complexity" evidence="1">
    <location>
        <begin position="522"/>
        <end position="543"/>
    </location>
</feature>
<sequence>MFWECLGTPAEFQAPPTQRSPQEVHSPAEITDFLFHDPHNSATAVNPCRTKHHSVAEETRLNSVPRAREVRSIRPSANLRCKHETHGARLRGQDFTHLFPGKFAVRAGILRLTTRFTGLLENPRYAQATPRRSQQESEEFQAFSIDSSELCPGGSVRLQKSLFEAKQQRGASKGQNPSLFWGCSSAGEGPREARGTASERSQGAPSHIRSPGRWDARGRKRLDLGQLPDYGQSGLGSASFGSIPYSRLLVDEHKTVKTFGQALNAKEFSWLRQLYDGNCCVKGKSSRNIFHTFLGSSITKPVNFLHLAWTDAGLRGPITFNMIRSSVSTQAERHLSETERRKVALSMCHDPSTAERFYVSLPTRDVAYENRKLRMKALMHEKRKARAKPKPLEEESSYSLTSESSEEDEEPVYDDRPETTSLSSEEELMRKTQTRLKKRFFFPSGAKRKLESVGGPEIISPSKIHVTVERLNPIVAQQYQGKWSITVDVPKNETGVASSHQPGTTEGTPSGRAKPRPEEGAPDGAPAAGPAAAGAAAGAAAEPASPPASPPRPGTRSSRRGLLQAGIEAQIYSSGGEDESKALDPLSAVFLPWSGNSQVLLETQMSNDVQESQNGAAAGNNPTSSL</sequence>
<gene>
    <name evidence="2" type="ORF">PLEPLA_LOCUS26024</name>
</gene>
<name>A0A9N7YUP4_PLEPL</name>
<dbReference type="EMBL" id="CADEAL010002106">
    <property type="protein sequence ID" value="CAB1438058.1"/>
    <property type="molecule type" value="Genomic_DNA"/>
</dbReference>
<feature type="compositionally biased region" description="Polar residues" evidence="1">
    <location>
        <begin position="495"/>
        <end position="508"/>
    </location>
</feature>
<feature type="compositionally biased region" description="Pro residues" evidence="1">
    <location>
        <begin position="544"/>
        <end position="553"/>
    </location>
</feature>
<feature type="compositionally biased region" description="Basic residues" evidence="1">
    <location>
        <begin position="380"/>
        <end position="389"/>
    </location>
</feature>
<evidence type="ECO:0000256" key="1">
    <source>
        <dbReference type="SAM" id="MobiDB-lite"/>
    </source>
</evidence>
<organism evidence="2 3">
    <name type="scientific">Pleuronectes platessa</name>
    <name type="common">European plaice</name>
    <dbReference type="NCBI Taxonomy" id="8262"/>
    <lineage>
        <taxon>Eukaryota</taxon>
        <taxon>Metazoa</taxon>
        <taxon>Chordata</taxon>
        <taxon>Craniata</taxon>
        <taxon>Vertebrata</taxon>
        <taxon>Euteleostomi</taxon>
        <taxon>Actinopterygii</taxon>
        <taxon>Neopterygii</taxon>
        <taxon>Teleostei</taxon>
        <taxon>Neoteleostei</taxon>
        <taxon>Acanthomorphata</taxon>
        <taxon>Carangaria</taxon>
        <taxon>Pleuronectiformes</taxon>
        <taxon>Pleuronectoidei</taxon>
        <taxon>Pleuronectidae</taxon>
        <taxon>Pleuronectes</taxon>
    </lineage>
</organism>
<protein>
    <submittedName>
        <fullName evidence="2">Uncharacterized protein</fullName>
    </submittedName>
</protein>